<name>A0A853CAR0_9ACTN</name>
<dbReference type="Pfam" id="PF00378">
    <property type="entry name" value="ECH_1"/>
    <property type="match status" value="1"/>
</dbReference>
<feature type="non-terminal residue" evidence="2">
    <location>
        <position position="237"/>
    </location>
</feature>
<dbReference type="InterPro" id="IPR001753">
    <property type="entry name" value="Enoyl-CoA_hydra/iso"/>
</dbReference>
<dbReference type="EMBL" id="JACCFP010000001">
    <property type="protein sequence ID" value="NYJ03722.1"/>
    <property type="molecule type" value="Genomic_DNA"/>
</dbReference>
<comment type="similarity">
    <text evidence="1">Belongs to the enoyl-CoA hydratase/isomerase family.</text>
</comment>
<evidence type="ECO:0000256" key="1">
    <source>
        <dbReference type="ARBA" id="ARBA00005254"/>
    </source>
</evidence>
<protein>
    <submittedName>
        <fullName evidence="2">Enoyl-CoA hydratase/carnithine racemase</fullName>
    </submittedName>
</protein>
<evidence type="ECO:0000313" key="2">
    <source>
        <dbReference type="EMBL" id="NYJ03722.1"/>
    </source>
</evidence>
<proteinExistence type="inferred from homology"/>
<accession>A0A853CAR0</accession>
<evidence type="ECO:0000313" key="3">
    <source>
        <dbReference type="Proteomes" id="UP000530424"/>
    </source>
</evidence>
<dbReference type="SUPFAM" id="SSF52096">
    <property type="entry name" value="ClpP/crotonase"/>
    <property type="match status" value="1"/>
</dbReference>
<gene>
    <name evidence="2" type="ORF">HNR19_004420</name>
</gene>
<dbReference type="InterPro" id="IPR051683">
    <property type="entry name" value="Enoyl-CoA_Hydratase/Isomerase"/>
</dbReference>
<organism evidence="2 3">
    <name type="scientific">Nocardioides thalensis</name>
    <dbReference type="NCBI Taxonomy" id="1914755"/>
    <lineage>
        <taxon>Bacteria</taxon>
        <taxon>Bacillati</taxon>
        <taxon>Actinomycetota</taxon>
        <taxon>Actinomycetes</taxon>
        <taxon>Propionibacteriales</taxon>
        <taxon>Nocardioidaceae</taxon>
        <taxon>Nocardioides</taxon>
    </lineage>
</organism>
<dbReference type="InterPro" id="IPR029045">
    <property type="entry name" value="ClpP/crotonase-like_dom_sf"/>
</dbReference>
<dbReference type="PANTHER" id="PTHR42964:SF1">
    <property type="entry name" value="POLYKETIDE BIOSYNTHESIS ENOYL-COA HYDRATASE PKSH-RELATED"/>
    <property type="match status" value="1"/>
</dbReference>
<dbReference type="Proteomes" id="UP000530424">
    <property type="component" value="Unassembled WGS sequence"/>
</dbReference>
<dbReference type="PANTHER" id="PTHR42964">
    <property type="entry name" value="ENOYL-COA HYDRATASE"/>
    <property type="match status" value="1"/>
</dbReference>
<sequence>MTDAQEMPAELVHYEVADRIATITLDSPHNRNALSRQLVTELFERLERAEADSDVLAVVLKSSGRVFCSGADLSEAATTPMEEGARAIVALQRQIVAMPKPVVTVVEGAARAGGIGIIAASDIAIVAEDATFALTEVKLGLTPAVISLTVFQRLTQRGASLTALGGEVFSGAEAATYGLVTRAVPADQLEAAVTELAGQLATGAAQGLRETKALLSAPLLAHIDAHGEEMVALSARL</sequence>
<dbReference type="CDD" id="cd06558">
    <property type="entry name" value="crotonase-like"/>
    <property type="match status" value="1"/>
</dbReference>
<dbReference type="GO" id="GO:0003824">
    <property type="term" value="F:catalytic activity"/>
    <property type="evidence" value="ECO:0007669"/>
    <property type="project" value="UniProtKB-ARBA"/>
</dbReference>
<reference evidence="2 3" key="1">
    <citation type="submission" date="2020-07" db="EMBL/GenBank/DDBJ databases">
        <title>Sequencing the genomes of 1000 actinobacteria strains.</title>
        <authorList>
            <person name="Klenk H.-P."/>
        </authorList>
    </citation>
    <scope>NUCLEOTIDE SEQUENCE [LARGE SCALE GENOMIC DNA]</scope>
    <source>
        <strain evidence="2 3">DSM 103833</strain>
    </source>
</reference>
<dbReference type="RefSeq" id="WP_179669989.1">
    <property type="nucleotide sequence ID" value="NZ_JACCFP010000001.1"/>
</dbReference>
<dbReference type="Gene3D" id="3.90.226.10">
    <property type="entry name" value="2-enoyl-CoA Hydratase, Chain A, domain 1"/>
    <property type="match status" value="1"/>
</dbReference>
<comment type="caution">
    <text evidence="2">The sequence shown here is derived from an EMBL/GenBank/DDBJ whole genome shotgun (WGS) entry which is preliminary data.</text>
</comment>
<keyword evidence="3" id="KW-1185">Reference proteome</keyword>
<dbReference type="AlphaFoldDB" id="A0A853CAR0"/>